<proteinExistence type="predicted"/>
<comment type="caution">
    <text evidence="2">The sequence shown here is derived from an EMBL/GenBank/DDBJ whole genome shotgun (WGS) entry which is preliminary data.</text>
</comment>
<feature type="region of interest" description="Disordered" evidence="1">
    <location>
        <begin position="59"/>
        <end position="102"/>
    </location>
</feature>
<keyword evidence="2" id="KW-0547">Nucleotide-binding</keyword>
<feature type="non-terminal residue" evidence="2">
    <location>
        <position position="1"/>
    </location>
</feature>
<dbReference type="AlphaFoldDB" id="A0A7J6RJH8"/>
<organism evidence="2 3">
    <name type="scientific">Perkinsus olseni</name>
    <name type="common">Perkinsus atlanticus</name>
    <dbReference type="NCBI Taxonomy" id="32597"/>
    <lineage>
        <taxon>Eukaryota</taxon>
        <taxon>Sar</taxon>
        <taxon>Alveolata</taxon>
        <taxon>Perkinsozoa</taxon>
        <taxon>Perkinsea</taxon>
        <taxon>Perkinsida</taxon>
        <taxon>Perkinsidae</taxon>
        <taxon>Perkinsus</taxon>
    </lineage>
</organism>
<sequence>YTMDSKWLEKLPPHKREAARKKFELRMKQRGMYSTHMYSKSLVGADKLHHPIVMTEEEQNAMRAASDKGTQKLSAKAQQIKEKNEKQALEKQNARDKEQMEPLLMKAERLGDMGDRPPYEIENFLLDLVAG</sequence>
<keyword evidence="3" id="KW-1185">Reference proteome</keyword>
<dbReference type="EMBL" id="JABANO010025275">
    <property type="protein sequence ID" value="KAF4720511.1"/>
    <property type="molecule type" value="Genomic_DNA"/>
</dbReference>
<protein>
    <submittedName>
        <fullName evidence="2">Putative ATP-dependent RNA helicase ddx60</fullName>
    </submittedName>
</protein>
<evidence type="ECO:0000256" key="1">
    <source>
        <dbReference type="SAM" id="MobiDB-lite"/>
    </source>
</evidence>
<dbReference type="GO" id="GO:0004386">
    <property type="term" value="F:helicase activity"/>
    <property type="evidence" value="ECO:0007669"/>
    <property type="project" value="UniProtKB-KW"/>
</dbReference>
<feature type="compositionally biased region" description="Basic and acidic residues" evidence="1">
    <location>
        <begin position="79"/>
        <end position="102"/>
    </location>
</feature>
<reference evidence="2 3" key="1">
    <citation type="submission" date="2020-04" db="EMBL/GenBank/DDBJ databases">
        <title>Perkinsus olseni comparative genomics.</title>
        <authorList>
            <person name="Bogema D.R."/>
        </authorList>
    </citation>
    <scope>NUCLEOTIDE SEQUENCE [LARGE SCALE GENOMIC DNA]</scope>
    <source>
        <strain evidence="2 3">ATCC PRA-207</strain>
    </source>
</reference>
<name>A0A7J6RJH8_PEROL</name>
<gene>
    <name evidence="2" type="primary">DDX60_2</name>
    <name evidence="2" type="ORF">FOZ63_016473</name>
</gene>
<evidence type="ECO:0000313" key="2">
    <source>
        <dbReference type="EMBL" id="KAF4720511.1"/>
    </source>
</evidence>
<keyword evidence="2" id="KW-0347">Helicase</keyword>
<accession>A0A7J6RJH8</accession>
<dbReference type="Proteomes" id="UP000553632">
    <property type="component" value="Unassembled WGS sequence"/>
</dbReference>
<evidence type="ECO:0000313" key="3">
    <source>
        <dbReference type="Proteomes" id="UP000553632"/>
    </source>
</evidence>
<keyword evidence="2" id="KW-0067">ATP-binding</keyword>
<keyword evidence="2" id="KW-0378">Hydrolase</keyword>